<evidence type="ECO:0000256" key="2">
    <source>
        <dbReference type="ARBA" id="ARBA00022649"/>
    </source>
</evidence>
<dbReference type="Proteomes" id="UP000027982">
    <property type="component" value="Chromosome"/>
</dbReference>
<dbReference type="GO" id="GO:0003677">
    <property type="term" value="F:DNA binding"/>
    <property type="evidence" value="ECO:0007669"/>
    <property type="project" value="InterPro"/>
</dbReference>
<evidence type="ECO:0000256" key="1">
    <source>
        <dbReference type="ARBA" id="ARBA00007521"/>
    </source>
</evidence>
<name>A0A068NVU6_FIMGI</name>
<dbReference type="RefSeq" id="WP_025228614.1">
    <property type="nucleotide sequence ID" value="NZ_CP007139.1"/>
</dbReference>
<accession>A0A068NVU6</accession>
<comment type="similarity">
    <text evidence="1">Belongs to the PemK/MazF family.</text>
</comment>
<keyword evidence="2" id="KW-1277">Toxin-antitoxin system</keyword>
<dbReference type="AlphaFoldDB" id="A0A068NVU6"/>
<gene>
    <name evidence="3" type="ORF">OP10G_4119</name>
</gene>
<dbReference type="KEGG" id="fgi:OP10G_4119"/>
<dbReference type="Pfam" id="PF02452">
    <property type="entry name" value="PemK_toxin"/>
    <property type="match status" value="1"/>
</dbReference>
<organism evidence="3 4">
    <name type="scientific">Fimbriimonas ginsengisoli Gsoil 348</name>
    <dbReference type="NCBI Taxonomy" id="661478"/>
    <lineage>
        <taxon>Bacteria</taxon>
        <taxon>Bacillati</taxon>
        <taxon>Armatimonadota</taxon>
        <taxon>Fimbriimonadia</taxon>
        <taxon>Fimbriimonadales</taxon>
        <taxon>Fimbriimonadaceae</taxon>
        <taxon>Fimbriimonas</taxon>
    </lineage>
</organism>
<dbReference type="InterPro" id="IPR011067">
    <property type="entry name" value="Plasmid_toxin/cell-grow_inhib"/>
</dbReference>
<evidence type="ECO:0000313" key="4">
    <source>
        <dbReference type="Proteomes" id="UP000027982"/>
    </source>
</evidence>
<keyword evidence="4" id="KW-1185">Reference proteome</keyword>
<dbReference type="Gene3D" id="2.30.30.110">
    <property type="match status" value="1"/>
</dbReference>
<protein>
    <submittedName>
        <fullName evidence="3">PemK family protein</fullName>
    </submittedName>
</protein>
<dbReference type="EMBL" id="CP007139">
    <property type="protein sequence ID" value="AIE87487.1"/>
    <property type="molecule type" value="Genomic_DNA"/>
</dbReference>
<evidence type="ECO:0000313" key="3">
    <source>
        <dbReference type="EMBL" id="AIE87487.1"/>
    </source>
</evidence>
<dbReference type="HOGENOM" id="CLU_1893092_0_0_0"/>
<proteinExistence type="inferred from homology"/>
<dbReference type="SUPFAM" id="SSF50118">
    <property type="entry name" value="Cell growth inhibitor/plasmid maintenance toxic component"/>
    <property type="match status" value="1"/>
</dbReference>
<dbReference type="STRING" id="661478.OP10G_4119"/>
<reference evidence="3 4" key="1">
    <citation type="journal article" date="2014" name="PLoS ONE">
        <title>The first complete genome sequence of the class fimbriimonadia in the phylum armatimonadetes.</title>
        <authorList>
            <person name="Hu Z.Y."/>
            <person name="Wang Y.Z."/>
            <person name="Im W.T."/>
            <person name="Wang S.Y."/>
            <person name="Zhao G.P."/>
            <person name="Zheng H.J."/>
            <person name="Quan Z.X."/>
        </authorList>
    </citation>
    <scope>NUCLEOTIDE SEQUENCE [LARGE SCALE GENOMIC DNA]</scope>
    <source>
        <strain evidence="3">Gsoil 348</strain>
    </source>
</reference>
<sequence>MASDQGEEINPRFKLGSIIYYDFGPPAEDRSHEDLLREKHYAVVVQTDLLSGNDKYTTLAVAGMTSTKPYNRAGWVEIPATTDNGLDHIGYCDAKKLYTIRKDRVARVVGNLEKNKVYELKRILAELFELNAVL</sequence>
<dbReference type="InterPro" id="IPR003477">
    <property type="entry name" value="PemK-like"/>
</dbReference>